<dbReference type="InterPro" id="IPR012902">
    <property type="entry name" value="N_methyl_site"/>
</dbReference>
<evidence type="ECO:0000256" key="3">
    <source>
        <dbReference type="ARBA" id="ARBA00022475"/>
    </source>
</evidence>
<dbReference type="GO" id="GO:0015628">
    <property type="term" value="P:protein secretion by the type II secretion system"/>
    <property type="evidence" value="ECO:0007669"/>
    <property type="project" value="InterPro"/>
</dbReference>
<dbReference type="InterPro" id="IPR045584">
    <property type="entry name" value="Pilin-like"/>
</dbReference>
<comment type="subcellular location">
    <subcellularLocation>
        <location evidence="1">Cell inner membrane</location>
        <topology evidence="1">Single-pass membrane protein</topology>
    </subcellularLocation>
</comment>
<feature type="domain" description="General secretion pathway GspH" evidence="12">
    <location>
        <begin position="45"/>
        <end position="161"/>
    </location>
</feature>
<dbReference type="RefSeq" id="WP_147074027.1">
    <property type="nucleotide sequence ID" value="NZ_AP021884.1"/>
</dbReference>
<dbReference type="InterPro" id="IPR022346">
    <property type="entry name" value="T2SS_GspH"/>
</dbReference>
<comment type="caution">
    <text evidence="13">The sequence shown here is derived from an EMBL/GenBank/DDBJ whole genome shotgun (WGS) entry which is preliminary data.</text>
</comment>
<dbReference type="AlphaFoldDB" id="A0A512LAM7"/>
<organism evidence="13 14">
    <name type="scientific">Sulfuriferula plumbiphila</name>
    <dbReference type="NCBI Taxonomy" id="171865"/>
    <lineage>
        <taxon>Bacteria</taxon>
        <taxon>Pseudomonadati</taxon>
        <taxon>Pseudomonadota</taxon>
        <taxon>Betaproteobacteria</taxon>
        <taxon>Nitrosomonadales</taxon>
        <taxon>Sulfuricellaceae</taxon>
        <taxon>Sulfuriferula</taxon>
    </lineage>
</organism>
<accession>A0A512LAM7</accession>
<evidence type="ECO:0000256" key="9">
    <source>
        <dbReference type="ARBA" id="ARBA00025772"/>
    </source>
</evidence>
<dbReference type="NCBIfam" id="TIGR02532">
    <property type="entry name" value="IV_pilin_GFxxxE"/>
    <property type="match status" value="1"/>
</dbReference>
<evidence type="ECO:0000256" key="11">
    <source>
        <dbReference type="SAM" id="Phobius"/>
    </source>
</evidence>
<evidence type="ECO:0000256" key="5">
    <source>
        <dbReference type="ARBA" id="ARBA00022519"/>
    </source>
</evidence>
<protein>
    <recommendedName>
        <fullName evidence="2">Type II secretion system protein H</fullName>
    </recommendedName>
    <alternativeName>
        <fullName evidence="10">General secretion pathway protein H</fullName>
    </alternativeName>
</protein>
<evidence type="ECO:0000256" key="10">
    <source>
        <dbReference type="ARBA" id="ARBA00030775"/>
    </source>
</evidence>
<keyword evidence="7 11" id="KW-1133">Transmembrane helix</keyword>
<comment type="similarity">
    <text evidence="9">Belongs to the GSP H family.</text>
</comment>
<evidence type="ECO:0000313" key="14">
    <source>
        <dbReference type="Proteomes" id="UP000321337"/>
    </source>
</evidence>
<keyword evidence="8 11" id="KW-0472">Membrane</keyword>
<dbReference type="SUPFAM" id="SSF54523">
    <property type="entry name" value="Pili subunits"/>
    <property type="match status" value="1"/>
</dbReference>
<dbReference type="PROSITE" id="PS00018">
    <property type="entry name" value="EF_HAND_1"/>
    <property type="match status" value="1"/>
</dbReference>
<evidence type="ECO:0000256" key="6">
    <source>
        <dbReference type="ARBA" id="ARBA00022692"/>
    </source>
</evidence>
<dbReference type="GO" id="GO:0005886">
    <property type="term" value="C:plasma membrane"/>
    <property type="evidence" value="ECO:0007669"/>
    <property type="project" value="UniProtKB-SubCell"/>
</dbReference>
<keyword evidence="14" id="KW-1185">Reference proteome</keyword>
<evidence type="ECO:0000256" key="8">
    <source>
        <dbReference type="ARBA" id="ARBA00023136"/>
    </source>
</evidence>
<sequence>MNGQFNHGFTLIELLVTMAVAAILVTMAVPGFQTFFNRNRIAAVTNDYLAAINYARSEAVKGGAITTLCMSSNGSTCNGTQWSQGWVIWADRNANGMLDAGELMRSHGPINAGDVAMGGSQTSFSFNGQGALTTTTGGDTFNICTPSDLTLSNSITIDPSGHLRRVANPGLATCP</sequence>
<dbReference type="GO" id="GO:0015627">
    <property type="term" value="C:type II protein secretion system complex"/>
    <property type="evidence" value="ECO:0007669"/>
    <property type="project" value="InterPro"/>
</dbReference>
<feature type="transmembrane region" description="Helical" evidence="11">
    <location>
        <begin position="12"/>
        <end position="32"/>
    </location>
</feature>
<dbReference type="EMBL" id="BKAD01000025">
    <property type="protein sequence ID" value="GEP31191.1"/>
    <property type="molecule type" value="Genomic_DNA"/>
</dbReference>
<dbReference type="Pfam" id="PF12019">
    <property type="entry name" value="GspH"/>
    <property type="match status" value="1"/>
</dbReference>
<dbReference type="Pfam" id="PF07963">
    <property type="entry name" value="N_methyl"/>
    <property type="match status" value="1"/>
</dbReference>
<keyword evidence="5" id="KW-0997">Cell inner membrane</keyword>
<evidence type="ECO:0000256" key="2">
    <source>
        <dbReference type="ARBA" id="ARBA00021549"/>
    </source>
</evidence>
<gene>
    <name evidence="13" type="ORF">TPL01_23290</name>
</gene>
<evidence type="ECO:0000256" key="1">
    <source>
        <dbReference type="ARBA" id="ARBA00004377"/>
    </source>
</evidence>
<keyword evidence="6 11" id="KW-0812">Transmembrane</keyword>
<dbReference type="InterPro" id="IPR018247">
    <property type="entry name" value="EF_Hand_1_Ca_BS"/>
</dbReference>
<keyword evidence="4" id="KW-0488">Methylation</keyword>
<evidence type="ECO:0000313" key="13">
    <source>
        <dbReference type="EMBL" id="GEP31191.1"/>
    </source>
</evidence>
<proteinExistence type="inferred from homology"/>
<name>A0A512LAM7_9PROT</name>
<dbReference type="OrthoDB" id="8592199at2"/>
<dbReference type="PROSITE" id="PS00409">
    <property type="entry name" value="PROKAR_NTER_METHYL"/>
    <property type="match status" value="1"/>
</dbReference>
<evidence type="ECO:0000256" key="7">
    <source>
        <dbReference type="ARBA" id="ARBA00022989"/>
    </source>
</evidence>
<evidence type="ECO:0000256" key="4">
    <source>
        <dbReference type="ARBA" id="ARBA00022481"/>
    </source>
</evidence>
<evidence type="ECO:0000259" key="12">
    <source>
        <dbReference type="Pfam" id="PF12019"/>
    </source>
</evidence>
<dbReference type="Proteomes" id="UP000321337">
    <property type="component" value="Unassembled WGS sequence"/>
</dbReference>
<keyword evidence="3" id="KW-1003">Cell membrane</keyword>
<dbReference type="Gene3D" id="3.55.40.10">
    <property type="entry name" value="minor pseudopilin epsh domain"/>
    <property type="match status" value="1"/>
</dbReference>
<reference evidence="13 14" key="1">
    <citation type="submission" date="2019-07" db="EMBL/GenBank/DDBJ databases">
        <title>Whole genome shotgun sequence of Thiobacillus plumbophilus NBRC 107929.</title>
        <authorList>
            <person name="Hosoyama A."/>
            <person name="Uohara A."/>
            <person name="Ohji S."/>
            <person name="Ichikawa N."/>
        </authorList>
    </citation>
    <scope>NUCLEOTIDE SEQUENCE [LARGE SCALE GENOMIC DNA]</scope>
    <source>
        <strain evidence="13 14">NBRC 107929</strain>
    </source>
</reference>